<reference evidence="2 3" key="2">
    <citation type="submission" date="2024-05" db="EMBL/GenBank/DDBJ databases">
        <authorList>
            <person name="Chen Y."/>
            <person name="Shah S."/>
            <person name="Dougan E. K."/>
            <person name="Thang M."/>
            <person name="Chan C."/>
        </authorList>
    </citation>
    <scope>NUCLEOTIDE SEQUENCE [LARGE SCALE GENOMIC DNA]</scope>
</reference>
<gene>
    <name evidence="1" type="ORF">C1SCF055_LOCUS31901</name>
</gene>
<sequence length="121" mass="13984">MLARVDGEKRGRLQFAPNQLFGRRFENCLRERTERPRLAGPEIINLELEAALRLMMGLLEKNSPRTVDARHFDWFRMYVDASFEPVAIQVLAAIFTSHDQKIAILELEGLAILTALRTFRD</sequence>
<proteinExistence type="predicted"/>
<dbReference type="AlphaFoldDB" id="A0A9P1DBZ3"/>
<dbReference type="EMBL" id="CAMXCT020003781">
    <property type="protein sequence ID" value="CAL1159619.1"/>
    <property type="molecule type" value="Genomic_DNA"/>
</dbReference>
<comment type="caution">
    <text evidence="1">The sequence shown here is derived from an EMBL/GenBank/DDBJ whole genome shotgun (WGS) entry which is preliminary data.</text>
</comment>
<protein>
    <submittedName>
        <fullName evidence="1">Uncharacterized protein</fullName>
    </submittedName>
</protein>
<name>A0A9P1DBZ3_9DINO</name>
<evidence type="ECO:0000313" key="3">
    <source>
        <dbReference type="Proteomes" id="UP001152797"/>
    </source>
</evidence>
<dbReference type="EMBL" id="CAMXCT030003781">
    <property type="protein sequence ID" value="CAL4793556.1"/>
    <property type="molecule type" value="Genomic_DNA"/>
</dbReference>
<keyword evidence="3" id="KW-1185">Reference proteome</keyword>
<evidence type="ECO:0000313" key="2">
    <source>
        <dbReference type="EMBL" id="CAL4793556.1"/>
    </source>
</evidence>
<accession>A0A9P1DBZ3</accession>
<dbReference type="Proteomes" id="UP001152797">
    <property type="component" value="Unassembled WGS sequence"/>
</dbReference>
<reference evidence="1" key="1">
    <citation type="submission" date="2022-10" db="EMBL/GenBank/DDBJ databases">
        <authorList>
            <person name="Chen Y."/>
            <person name="Dougan E. K."/>
            <person name="Chan C."/>
            <person name="Rhodes N."/>
            <person name="Thang M."/>
        </authorList>
    </citation>
    <scope>NUCLEOTIDE SEQUENCE</scope>
</reference>
<organism evidence="1">
    <name type="scientific">Cladocopium goreaui</name>
    <dbReference type="NCBI Taxonomy" id="2562237"/>
    <lineage>
        <taxon>Eukaryota</taxon>
        <taxon>Sar</taxon>
        <taxon>Alveolata</taxon>
        <taxon>Dinophyceae</taxon>
        <taxon>Suessiales</taxon>
        <taxon>Symbiodiniaceae</taxon>
        <taxon>Cladocopium</taxon>
    </lineage>
</organism>
<evidence type="ECO:0000313" key="1">
    <source>
        <dbReference type="EMBL" id="CAI4006244.1"/>
    </source>
</evidence>
<dbReference type="EMBL" id="CAMXCT010003781">
    <property type="protein sequence ID" value="CAI4006244.1"/>
    <property type="molecule type" value="Genomic_DNA"/>
</dbReference>